<dbReference type="AlphaFoldDB" id="A0A517N8Q7"/>
<reference evidence="1 2" key="1">
    <citation type="submission" date="2019-02" db="EMBL/GenBank/DDBJ databases">
        <title>Deep-cultivation of Planctomycetes and their phenomic and genomic characterization uncovers novel biology.</title>
        <authorList>
            <person name="Wiegand S."/>
            <person name="Jogler M."/>
            <person name="Boedeker C."/>
            <person name="Pinto D."/>
            <person name="Vollmers J."/>
            <person name="Rivas-Marin E."/>
            <person name="Kohn T."/>
            <person name="Peeters S.H."/>
            <person name="Heuer A."/>
            <person name="Rast P."/>
            <person name="Oberbeckmann S."/>
            <person name="Bunk B."/>
            <person name="Jeske O."/>
            <person name="Meyerdierks A."/>
            <person name="Storesund J.E."/>
            <person name="Kallscheuer N."/>
            <person name="Luecker S."/>
            <person name="Lage O.M."/>
            <person name="Pohl T."/>
            <person name="Merkel B.J."/>
            <person name="Hornburger P."/>
            <person name="Mueller R.-W."/>
            <person name="Bruemmer F."/>
            <person name="Labrenz M."/>
            <person name="Spormann A.M."/>
            <person name="Op den Camp H."/>
            <person name="Overmann J."/>
            <person name="Amann R."/>
            <person name="Jetten M.S.M."/>
            <person name="Mascher T."/>
            <person name="Medema M.H."/>
            <person name="Devos D.P."/>
            <person name="Kaster A.-K."/>
            <person name="Ovreas L."/>
            <person name="Rohde M."/>
            <person name="Galperin M.Y."/>
            <person name="Jogler C."/>
        </authorList>
    </citation>
    <scope>NUCLEOTIDE SEQUENCE [LARGE SCALE GENOMIC DNA]</scope>
    <source>
        <strain evidence="1 2">K22_7</strain>
    </source>
</reference>
<name>A0A517N8Q7_9BACT</name>
<keyword evidence="2" id="KW-1185">Reference proteome</keyword>
<organism evidence="1 2">
    <name type="scientific">Rubripirellula lacrimiformis</name>
    <dbReference type="NCBI Taxonomy" id="1930273"/>
    <lineage>
        <taxon>Bacteria</taxon>
        <taxon>Pseudomonadati</taxon>
        <taxon>Planctomycetota</taxon>
        <taxon>Planctomycetia</taxon>
        <taxon>Pirellulales</taxon>
        <taxon>Pirellulaceae</taxon>
        <taxon>Rubripirellula</taxon>
    </lineage>
</organism>
<dbReference type="Proteomes" id="UP000318538">
    <property type="component" value="Chromosome"/>
</dbReference>
<protein>
    <submittedName>
        <fullName evidence="1">Uncharacterized protein</fullName>
    </submittedName>
</protein>
<dbReference type="EMBL" id="CP036525">
    <property type="protein sequence ID" value="QDT03511.1"/>
    <property type="molecule type" value="Genomic_DNA"/>
</dbReference>
<dbReference type="KEGG" id="rlc:K227x_18950"/>
<accession>A0A517N8Q7</accession>
<gene>
    <name evidence="1" type="ORF">K227x_18950</name>
</gene>
<evidence type="ECO:0000313" key="2">
    <source>
        <dbReference type="Proteomes" id="UP000318538"/>
    </source>
</evidence>
<evidence type="ECO:0000313" key="1">
    <source>
        <dbReference type="EMBL" id="QDT03511.1"/>
    </source>
</evidence>
<sequence length="78" mass="8223">MGMELTPIAPPHHLPLPPPAFAALWVERRQKRGGADAAFCPLSPASDTSFARVRSGGEGWGEGAQGRTIANCKLNNAN</sequence>
<proteinExistence type="predicted"/>